<keyword evidence="1" id="KW-0812">Transmembrane</keyword>
<feature type="transmembrane region" description="Helical" evidence="1">
    <location>
        <begin position="61"/>
        <end position="78"/>
    </location>
</feature>
<comment type="caution">
    <text evidence="2">The sequence shown here is derived from an EMBL/GenBank/DDBJ whole genome shotgun (WGS) entry which is preliminary data.</text>
</comment>
<name>A0A5M3Y1E3_9ACTN</name>
<evidence type="ECO:0000256" key="1">
    <source>
        <dbReference type="SAM" id="Phobius"/>
    </source>
</evidence>
<sequence>MAMSTEPKIIRTRAELRALRPRQARRGIRRIALEFPDDPNRHRKAEDTINHSLRACGCETAAAFVAVGLLGIAVSLLHDPAPLDVASVWAWPRIFVLLALLALAGKTLGLVIAEWRLRTAIDRIGQEETRP</sequence>
<feature type="transmembrane region" description="Helical" evidence="1">
    <location>
        <begin position="90"/>
        <end position="113"/>
    </location>
</feature>
<organism evidence="2 3">
    <name type="scientific">Acrocarpospora pleiomorpha</name>
    <dbReference type="NCBI Taxonomy" id="90975"/>
    <lineage>
        <taxon>Bacteria</taxon>
        <taxon>Bacillati</taxon>
        <taxon>Actinomycetota</taxon>
        <taxon>Actinomycetes</taxon>
        <taxon>Streptosporangiales</taxon>
        <taxon>Streptosporangiaceae</taxon>
        <taxon>Acrocarpospora</taxon>
    </lineage>
</organism>
<proteinExistence type="predicted"/>
<reference evidence="2 3" key="1">
    <citation type="submission" date="2019-10" db="EMBL/GenBank/DDBJ databases">
        <title>Whole genome shotgun sequence of Acrocarpospora pleiomorpha NBRC 16267.</title>
        <authorList>
            <person name="Ichikawa N."/>
            <person name="Kimura A."/>
            <person name="Kitahashi Y."/>
            <person name="Komaki H."/>
            <person name="Oguchi A."/>
        </authorList>
    </citation>
    <scope>NUCLEOTIDE SEQUENCE [LARGE SCALE GENOMIC DNA]</scope>
    <source>
        <strain evidence="2 3">NBRC 16267</strain>
    </source>
</reference>
<dbReference type="AlphaFoldDB" id="A0A5M3Y1E3"/>
<dbReference type="EMBL" id="BLAF01000112">
    <property type="protein sequence ID" value="GES27167.1"/>
    <property type="molecule type" value="Genomic_DNA"/>
</dbReference>
<keyword evidence="1" id="KW-1133">Transmembrane helix</keyword>
<evidence type="ECO:0000313" key="3">
    <source>
        <dbReference type="Proteomes" id="UP000377595"/>
    </source>
</evidence>
<keyword evidence="1" id="KW-0472">Membrane</keyword>
<accession>A0A5M3Y1E3</accession>
<protein>
    <submittedName>
        <fullName evidence="2">Uncharacterized protein</fullName>
    </submittedName>
</protein>
<keyword evidence="3" id="KW-1185">Reference proteome</keyword>
<dbReference type="Proteomes" id="UP000377595">
    <property type="component" value="Unassembled WGS sequence"/>
</dbReference>
<evidence type="ECO:0000313" key="2">
    <source>
        <dbReference type="EMBL" id="GES27167.1"/>
    </source>
</evidence>
<gene>
    <name evidence="2" type="ORF">Aple_100660</name>
</gene>